<evidence type="ECO:0000313" key="2">
    <source>
        <dbReference type="EMBL" id="MEX4009214.1"/>
    </source>
</evidence>
<dbReference type="PANTHER" id="PTHR38482">
    <property type="entry name" value="DMT FAMILY PROTEIN"/>
    <property type="match status" value="1"/>
</dbReference>
<feature type="transmembrane region" description="Helical" evidence="1">
    <location>
        <begin position="97"/>
        <end position="114"/>
    </location>
</feature>
<feature type="transmembrane region" description="Helical" evidence="1">
    <location>
        <begin position="74"/>
        <end position="91"/>
    </location>
</feature>
<dbReference type="RefSeq" id="WP_368804162.1">
    <property type="nucleotide sequence ID" value="NZ_JAZHFV010000006.1"/>
</dbReference>
<keyword evidence="1" id="KW-1133">Transmembrane helix</keyword>
<evidence type="ECO:0000256" key="1">
    <source>
        <dbReference type="SAM" id="Phobius"/>
    </source>
</evidence>
<dbReference type="InterPro" id="IPR007437">
    <property type="entry name" value="DUF486"/>
</dbReference>
<dbReference type="Proteomes" id="UP001559025">
    <property type="component" value="Unassembled WGS sequence"/>
</dbReference>
<protein>
    <submittedName>
        <fullName evidence="2">DMT family protein</fullName>
    </submittedName>
</protein>
<dbReference type="PANTHER" id="PTHR38482:SF1">
    <property type="entry name" value="DMT FAMILY PROTEIN"/>
    <property type="match status" value="1"/>
</dbReference>
<feature type="transmembrane region" description="Helical" evidence="1">
    <location>
        <begin position="12"/>
        <end position="29"/>
    </location>
</feature>
<dbReference type="PIRSF" id="PIRSF021239">
    <property type="entry name" value="UCP021239"/>
    <property type="match status" value="1"/>
</dbReference>
<keyword evidence="1" id="KW-0812">Transmembrane</keyword>
<proteinExistence type="predicted"/>
<dbReference type="EMBL" id="JAZHFV010000006">
    <property type="protein sequence ID" value="MEX4009214.1"/>
    <property type="molecule type" value="Genomic_DNA"/>
</dbReference>
<dbReference type="Pfam" id="PF04342">
    <property type="entry name" value="DMT_6"/>
    <property type="match status" value="1"/>
</dbReference>
<keyword evidence="1" id="KW-0472">Membrane</keyword>
<comment type="caution">
    <text evidence="2">The sequence shown here is derived from an EMBL/GenBank/DDBJ whole genome shotgun (WGS) entry which is preliminary data.</text>
</comment>
<name>A0ABV3WX09_9HYPH</name>
<accession>A0ABV3WX09</accession>
<keyword evidence="3" id="KW-1185">Reference proteome</keyword>
<evidence type="ECO:0000313" key="3">
    <source>
        <dbReference type="Proteomes" id="UP001559025"/>
    </source>
</evidence>
<feature type="transmembrane region" description="Helical" evidence="1">
    <location>
        <begin position="35"/>
        <end position="54"/>
    </location>
</feature>
<gene>
    <name evidence="2" type="ORF">V1479_18025</name>
</gene>
<organism evidence="2 3">
    <name type="scientific">Neoaquamicrobium sediminum</name>
    <dbReference type="NCBI Taxonomy" id="1849104"/>
    <lineage>
        <taxon>Bacteria</taxon>
        <taxon>Pseudomonadati</taxon>
        <taxon>Pseudomonadota</taxon>
        <taxon>Alphaproteobacteria</taxon>
        <taxon>Hyphomicrobiales</taxon>
        <taxon>Phyllobacteriaceae</taxon>
        <taxon>Neoaquamicrobium</taxon>
    </lineage>
</organism>
<reference evidence="2 3" key="1">
    <citation type="submission" date="2024-01" db="EMBL/GenBank/DDBJ databases">
        <title>New evidence supports the origin of RcGTA from prophage.</title>
        <authorList>
            <person name="Xu Y."/>
            <person name="Liu B."/>
            <person name="Chen F."/>
        </authorList>
    </citation>
    <scope>NUCLEOTIDE SEQUENCE [LARGE SCALE GENOMIC DNA]</scope>
    <source>
        <strain evidence="2 3">CBW1107-2</strain>
    </source>
</reference>
<sequence length="116" mass="12856">MSFLLSPKVLPVLLLVASNVFMTLAWYGHLKFKTAPLYMAVFASWMIAFVEYWLAVPANRIGHSVYSAAELKTMQEVITLVVFAVFSVLYLKEAITWNHLAGFALIAGGAALIFRG</sequence>